<evidence type="ECO:0000313" key="3">
    <source>
        <dbReference type="Proteomes" id="UP000625711"/>
    </source>
</evidence>
<dbReference type="AlphaFoldDB" id="A0A834M5Q2"/>
<reference evidence="2" key="1">
    <citation type="submission" date="2020-08" db="EMBL/GenBank/DDBJ databases">
        <title>Genome sequencing and assembly of the red palm weevil Rhynchophorus ferrugineus.</title>
        <authorList>
            <person name="Dias G.B."/>
            <person name="Bergman C.M."/>
            <person name="Manee M."/>
        </authorList>
    </citation>
    <scope>NUCLEOTIDE SEQUENCE</scope>
    <source>
        <strain evidence="2">AA-2017</strain>
        <tissue evidence="2">Whole larva</tissue>
    </source>
</reference>
<sequence>MFLNYIIKYTKERTCFNCSYLANYSEILIKFLRYNIGSTCNKNLMSKSQLAEKNAKKSHSPELEKLLLENDRIEKENKNLRDEISRMNKKNEDLTKQLTITRTKFYEDFDKLQEQLKLNEKQLLDGSKKCLAQQKKYSEEIRKLKQENESLNKHQQNEKLSGFEKIKILDSENKLLKLENESLKAQNEDNNQKTLKYKMKLKHAVKIVNELNNLVTHYHNKPEINCGTTQTNNAYLHISDKPLDCSQCRDTLNAESLLLSDIFFKTKSFGDGEIELFSIKSKSKY</sequence>
<dbReference type="EMBL" id="JAACXV010014571">
    <property type="protein sequence ID" value="KAF7266054.1"/>
    <property type="molecule type" value="Genomic_DNA"/>
</dbReference>
<organism evidence="2 3">
    <name type="scientific">Rhynchophorus ferrugineus</name>
    <name type="common">Red palm weevil</name>
    <name type="synonym">Curculio ferrugineus</name>
    <dbReference type="NCBI Taxonomy" id="354439"/>
    <lineage>
        <taxon>Eukaryota</taxon>
        <taxon>Metazoa</taxon>
        <taxon>Ecdysozoa</taxon>
        <taxon>Arthropoda</taxon>
        <taxon>Hexapoda</taxon>
        <taxon>Insecta</taxon>
        <taxon>Pterygota</taxon>
        <taxon>Neoptera</taxon>
        <taxon>Endopterygota</taxon>
        <taxon>Coleoptera</taxon>
        <taxon>Polyphaga</taxon>
        <taxon>Cucujiformia</taxon>
        <taxon>Curculionidae</taxon>
        <taxon>Dryophthorinae</taxon>
        <taxon>Rhynchophorus</taxon>
    </lineage>
</organism>
<proteinExistence type="predicted"/>
<feature type="coiled-coil region" evidence="1">
    <location>
        <begin position="127"/>
        <end position="193"/>
    </location>
</feature>
<protein>
    <submittedName>
        <fullName evidence="2">Uncharacterized protein</fullName>
    </submittedName>
</protein>
<keyword evidence="3" id="KW-1185">Reference proteome</keyword>
<evidence type="ECO:0000256" key="1">
    <source>
        <dbReference type="SAM" id="Coils"/>
    </source>
</evidence>
<accession>A0A834M5Q2</accession>
<name>A0A834M5Q2_RHYFE</name>
<evidence type="ECO:0000313" key="2">
    <source>
        <dbReference type="EMBL" id="KAF7266054.1"/>
    </source>
</evidence>
<dbReference type="Proteomes" id="UP000625711">
    <property type="component" value="Unassembled WGS sequence"/>
</dbReference>
<gene>
    <name evidence="2" type="ORF">GWI33_020573</name>
</gene>
<dbReference type="OrthoDB" id="6747835at2759"/>
<comment type="caution">
    <text evidence="2">The sequence shown here is derived from an EMBL/GenBank/DDBJ whole genome shotgun (WGS) entry which is preliminary data.</text>
</comment>
<feature type="coiled-coil region" evidence="1">
    <location>
        <begin position="63"/>
        <end position="97"/>
    </location>
</feature>
<keyword evidence="1" id="KW-0175">Coiled coil</keyword>